<dbReference type="Pfam" id="PF10551">
    <property type="entry name" value="MULE"/>
    <property type="match status" value="1"/>
</dbReference>
<evidence type="ECO:0000259" key="1">
    <source>
        <dbReference type="Pfam" id="PF10551"/>
    </source>
</evidence>
<comment type="caution">
    <text evidence="2">The sequence shown here is derived from an EMBL/GenBank/DDBJ whole genome shotgun (WGS) entry which is preliminary data.</text>
</comment>
<proteinExistence type="predicted"/>
<reference evidence="2 3" key="1">
    <citation type="submission" date="2023-01" db="EMBL/GenBank/DDBJ databases">
        <authorList>
            <person name="Whitehead M."/>
        </authorList>
    </citation>
    <scope>NUCLEOTIDE SEQUENCE [LARGE SCALE GENOMIC DNA]</scope>
</reference>
<dbReference type="AlphaFoldDB" id="A0AAV0WFU3"/>
<protein>
    <recommendedName>
        <fullName evidence="1">MULE transposase domain-containing protein</fullName>
    </recommendedName>
</protein>
<name>A0AAV0WFU3_9HEMI</name>
<dbReference type="Proteomes" id="UP001160148">
    <property type="component" value="Unassembled WGS sequence"/>
</dbReference>
<dbReference type="InterPro" id="IPR018289">
    <property type="entry name" value="MULE_transposase_dom"/>
</dbReference>
<sequence>MPLYPINAPIVMYSGHDHHCGHDIEIGAFNETLRQRALVEGTLARNIFEEETRRFPNAALEVRAEQALRSIRYIRRRSSPPIPENLRAMEDTILSPTWRNHLMHCTDDVKALFFNGNLEFIENGQITFGGLVFSNLQFLPYIYQSRVLVVDGTFGVIPRAPGDAQQLVTIHVVLDNISVPVVYALLKRRTENMYMRLWQFLRNDFPQGIFNWENITIVADFETALRNAVQRVIPECRLVGCWFHFSQVCLLI</sequence>
<keyword evidence="3" id="KW-1185">Reference proteome</keyword>
<feature type="domain" description="MULE transposase" evidence="1">
    <location>
        <begin position="148"/>
        <end position="247"/>
    </location>
</feature>
<dbReference type="EMBL" id="CARXXK010000002">
    <property type="protein sequence ID" value="CAI6354522.1"/>
    <property type="molecule type" value="Genomic_DNA"/>
</dbReference>
<organism evidence="2 3">
    <name type="scientific">Macrosiphum euphorbiae</name>
    <name type="common">potato aphid</name>
    <dbReference type="NCBI Taxonomy" id="13131"/>
    <lineage>
        <taxon>Eukaryota</taxon>
        <taxon>Metazoa</taxon>
        <taxon>Ecdysozoa</taxon>
        <taxon>Arthropoda</taxon>
        <taxon>Hexapoda</taxon>
        <taxon>Insecta</taxon>
        <taxon>Pterygota</taxon>
        <taxon>Neoptera</taxon>
        <taxon>Paraneoptera</taxon>
        <taxon>Hemiptera</taxon>
        <taxon>Sternorrhyncha</taxon>
        <taxon>Aphidomorpha</taxon>
        <taxon>Aphidoidea</taxon>
        <taxon>Aphididae</taxon>
        <taxon>Macrosiphini</taxon>
        <taxon>Macrosiphum</taxon>
    </lineage>
</organism>
<accession>A0AAV0WFU3</accession>
<evidence type="ECO:0000313" key="3">
    <source>
        <dbReference type="Proteomes" id="UP001160148"/>
    </source>
</evidence>
<evidence type="ECO:0000313" key="2">
    <source>
        <dbReference type="EMBL" id="CAI6354522.1"/>
    </source>
</evidence>
<gene>
    <name evidence="2" type="ORF">MEUPH1_LOCUS10511</name>
</gene>